<dbReference type="EMBL" id="CAXKWB010007494">
    <property type="protein sequence ID" value="CAL4087453.1"/>
    <property type="molecule type" value="Genomic_DNA"/>
</dbReference>
<evidence type="ECO:0000256" key="1">
    <source>
        <dbReference type="ARBA" id="ARBA00005655"/>
    </source>
</evidence>
<gene>
    <name evidence="3" type="ORF">MNOR_LOCUS13233</name>
</gene>
<dbReference type="Pfam" id="PF03194">
    <property type="entry name" value="LUC7"/>
    <property type="match status" value="1"/>
</dbReference>
<sequence length="383" mass="45708">MASQAAAALLDELMGRTRNVLPQERDSCLNWESSEVCRHFLVKFCAHDLFTNTKSDLGPCEKIHDEEIKKEFEKANSYRRAQFEDEFVRYAESMLTDVDKRIRKGKQRLALSIKEALASSTTGDGRVDEQLELLSERITGLVSEAERLGSEGNIEEAQGLLKLCDQLREERDALRRNHENSVWHQAAEMAASQEKQMEVCEVCGAFLIVGDAQQRIDDHLTGKQHCGFAKLREAIQEIKDRMQANRDAARQEREAQREKEREERRAVQVEEEKKREKEREERRRRDDDRRRSRDRDRGDRDRDRRDRDRGDRDRERRDRDRERDRRSRSERRSRSRDRSVRSSVSERRNREHRDREREHRSSSSRDEHRRQREENGEIHPRDY</sequence>
<protein>
    <recommendedName>
        <fullName evidence="5">Luc7-like protein 3</fullName>
    </recommendedName>
</protein>
<accession>A0AAV2QLQ2</accession>
<dbReference type="GO" id="GO:0006376">
    <property type="term" value="P:mRNA splice site recognition"/>
    <property type="evidence" value="ECO:0007669"/>
    <property type="project" value="InterPro"/>
</dbReference>
<organism evidence="3 4">
    <name type="scientific">Meganyctiphanes norvegica</name>
    <name type="common">Northern krill</name>
    <name type="synonym">Thysanopoda norvegica</name>
    <dbReference type="NCBI Taxonomy" id="48144"/>
    <lineage>
        <taxon>Eukaryota</taxon>
        <taxon>Metazoa</taxon>
        <taxon>Ecdysozoa</taxon>
        <taxon>Arthropoda</taxon>
        <taxon>Crustacea</taxon>
        <taxon>Multicrustacea</taxon>
        <taxon>Malacostraca</taxon>
        <taxon>Eumalacostraca</taxon>
        <taxon>Eucarida</taxon>
        <taxon>Euphausiacea</taxon>
        <taxon>Euphausiidae</taxon>
        <taxon>Meganyctiphanes</taxon>
    </lineage>
</organism>
<name>A0AAV2QLQ2_MEGNR</name>
<dbReference type="AlphaFoldDB" id="A0AAV2QLQ2"/>
<feature type="region of interest" description="Disordered" evidence="2">
    <location>
        <begin position="242"/>
        <end position="383"/>
    </location>
</feature>
<evidence type="ECO:0000313" key="4">
    <source>
        <dbReference type="Proteomes" id="UP001497623"/>
    </source>
</evidence>
<dbReference type="GO" id="GO:0005685">
    <property type="term" value="C:U1 snRNP"/>
    <property type="evidence" value="ECO:0007669"/>
    <property type="project" value="InterPro"/>
</dbReference>
<reference evidence="3 4" key="1">
    <citation type="submission" date="2024-05" db="EMBL/GenBank/DDBJ databases">
        <authorList>
            <person name="Wallberg A."/>
        </authorList>
    </citation>
    <scope>NUCLEOTIDE SEQUENCE [LARGE SCALE GENOMIC DNA]</scope>
</reference>
<dbReference type="Proteomes" id="UP001497623">
    <property type="component" value="Unassembled WGS sequence"/>
</dbReference>
<dbReference type="InterPro" id="IPR004882">
    <property type="entry name" value="Luc7-rel"/>
</dbReference>
<feature type="non-terminal residue" evidence="3">
    <location>
        <position position="383"/>
    </location>
</feature>
<evidence type="ECO:0008006" key="5">
    <source>
        <dbReference type="Google" id="ProtNLM"/>
    </source>
</evidence>
<comment type="similarity">
    <text evidence="1">Belongs to the Luc7 family.</text>
</comment>
<evidence type="ECO:0000313" key="3">
    <source>
        <dbReference type="EMBL" id="CAL4087453.1"/>
    </source>
</evidence>
<dbReference type="GO" id="GO:0003729">
    <property type="term" value="F:mRNA binding"/>
    <property type="evidence" value="ECO:0007669"/>
    <property type="project" value="InterPro"/>
</dbReference>
<keyword evidence="4" id="KW-1185">Reference proteome</keyword>
<dbReference type="PANTHER" id="PTHR12375">
    <property type="entry name" value="RNA-BINDING PROTEIN LUC7-RELATED"/>
    <property type="match status" value="1"/>
</dbReference>
<proteinExistence type="inferred from homology"/>
<comment type="caution">
    <text evidence="3">The sequence shown here is derived from an EMBL/GenBank/DDBJ whole genome shotgun (WGS) entry which is preliminary data.</text>
</comment>
<evidence type="ECO:0000256" key="2">
    <source>
        <dbReference type="SAM" id="MobiDB-lite"/>
    </source>
</evidence>